<evidence type="ECO:0000256" key="2">
    <source>
        <dbReference type="ARBA" id="ARBA00023015"/>
    </source>
</evidence>
<evidence type="ECO:0000313" key="7">
    <source>
        <dbReference type="EMBL" id="OQD87977.1"/>
    </source>
</evidence>
<dbReference type="EMBL" id="MDYO01000074">
    <property type="protein sequence ID" value="OQD87977.1"/>
    <property type="molecule type" value="Genomic_DNA"/>
</dbReference>
<evidence type="ECO:0000256" key="3">
    <source>
        <dbReference type="ARBA" id="ARBA00023125"/>
    </source>
</evidence>
<keyword evidence="5" id="KW-0539">Nucleus</keyword>
<comment type="subcellular location">
    <subcellularLocation>
        <location evidence="1">Nucleus</location>
    </subcellularLocation>
</comment>
<dbReference type="GO" id="GO:0006351">
    <property type="term" value="P:DNA-templated transcription"/>
    <property type="evidence" value="ECO:0007669"/>
    <property type="project" value="InterPro"/>
</dbReference>
<keyword evidence="8" id="KW-1185">Reference proteome</keyword>
<sequence>MSKLLASRAGKFIDELLEEIECLKRQQNTRPVPDSHPLDVCPLDEHVSQGIAAEPMGPQTTVPAPRPARVENVDSEIHPTFNDAPWFDNRNAFQTPILISEAADTAFATRFRQVISDPRAPEPTHLLRVNYASDDALMSLVESGVPWPSQSRARFLLEAALKYIGRCYYIVRADEVKEGLSQIFMNPTWGSPVVCCRFWALFALGELYTSRVAATQSYPGMAYFAQASKMLGYLNERPGTEVIETLLVLSMYSLALNRRYSAYILSGTAMRSAIVVGLHFNISDTQLSDFDTREHRKRLFWTTYIFDRMWGASLGHPPAIHDDEIEVDLPSVLPLSDGTGVDQLTSNGFDSQYYVAHIELTRRLANVVRSIYTLRRKQLNAQLSSQVHQSLQDLQAWVNRLPPRLQIEHTPGVVSDWKVVSLHLSFYQKCVIIATRPILLHALRIQVAAPQEGPTASSFQVPTTALALSEACVRCARHSAQLLAQSWIDGFFFTFDCFYTQYLFSSLVVLAIASILDGQDNQADRDTFEEASHLLRELKEAGNCIAQEYCHHLEAIEAALFAYTKSTIAEPPGFPEAPVIDAATTSRLSQHMPQGAISTAGVPWTDSSLQQLLSQPALDMQFLEDAVRDT</sequence>
<evidence type="ECO:0000256" key="4">
    <source>
        <dbReference type="ARBA" id="ARBA00023163"/>
    </source>
</evidence>
<feature type="domain" description="Xylanolytic transcriptional activator regulatory" evidence="6">
    <location>
        <begin position="262"/>
        <end position="336"/>
    </location>
</feature>
<dbReference type="SMART" id="SM00906">
    <property type="entry name" value="Fungal_trans"/>
    <property type="match status" value="1"/>
</dbReference>
<dbReference type="AlphaFoldDB" id="A0A1V6QG61"/>
<comment type="caution">
    <text evidence="7">The sequence shown here is derived from an EMBL/GenBank/DDBJ whole genome shotgun (WGS) entry which is preliminary data.</text>
</comment>
<gene>
    <name evidence="7" type="ORF">PENSOL_c074G02041</name>
</gene>
<protein>
    <recommendedName>
        <fullName evidence="6">Xylanolytic transcriptional activator regulatory domain-containing protein</fullName>
    </recommendedName>
</protein>
<dbReference type="PANTHER" id="PTHR47540">
    <property type="entry name" value="THIAMINE REPRESSIBLE GENES REGULATORY PROTEIN THI5"/>
    <property type="match status" value="1"/>
</dbReference>
<dbReference type="InterPro" id="IPR007219">
    <property type="entry name" value="XnlR_reg_dom"/>
</dbReference>
<keyword evidence="2" id="KW-0805">Transcription regulation</keyword>
<dbReference type="GO" id="GO:0008270">
    <property type="term" value="F:zinc ion binding"/>
    <property type="evidence" value="ECO:0007669"/>
    <property type="project" value="InterPro"/>
</dbReference>
<dbReference type="STRING" id="60172.A0A1V6QG61"/>
<dbReference type="GO" id="GO:0045944">
    <property type="term" value="P:positive regulation of transcription by RNA polymerase II"/>
    <property type="evidence" value="ECO:0007669"/>
    <property type="project" value="TreeGrafter"/>
</dbReference>
<evidence type="ECO:0000313" key="8">
    <source>
        <dbReference type="Proteomes" id="UP000191612"/>
    </source>
</evidence>
<dbReference type="Pfam" id="PF04082">
    <property type="entry name" value="Fungal_trans"/>
    <property type="match status" value="1"/>
</dbReference>
<evidence type="ECO:0000259" key="6">
    <source>
        <dbReference type="SMART" id="SM00906"/>
    </source>
</evidence>
<evidence type="ECO:0000256" key="1">
    <source>
        <dbReference type="ARBA" id="ARBA00004123"/>
    </source>
</evidence>
<dbReference type="GO" id="GO:0043565">
    <property type="term" value="F:sequence-specific DNA binding"/>
    <property type="evidence" value="ECO:0007669"/>
    <property type="project" value="TreeGrafter"/>
</dbReference>
<proteinExistence type="predicted"/>
<organism evidence="7 8">
    <name type="scientific">Penicillium solitum</name>
    <dbReference type="NCBI Taxonomy" id="60172"/>
    <lineage>
        <taxon>Eukaryota</taxon>
        <taxon>Fungi</taxon>
        <taxon>Dikarya</taxon>
        <taxon>Ascomycota</taxon>
        <taxon>Pezizomycotina</taxon>
        <taxon>Eurotiomycetes</taxon>
        <taxon>Eurotiomycetidae</taxon>
        <taxon>Eurotiales</taxon>
        <taxon>Aspergillaceae</taxon>
        <taxon>Penicillium</taxon>
    </lineage>
</organism>
<accession>A0A1V6QG61</accession>
<evidence type="ECO:0000256" key="5">
    <source>
        <dbReference type="ARBA" id="ARBA00023242"/>
    </source>
</evidence>
<dbReference type="GO" id="GO:0005634">
    <property type="term" value="C:nucleus"/>
    <property type="evidence" value="ECO:0007669"/>
    <property type="project" value="UniProtKB-SubCell"/>
</dbReference>
<keyword evidence="3" id="KW-0238">DNA-binding</keyword>
<dbReference type="PANTHER" id="PTHR47540:SF6">
    <property type="entry name" value="ZN(II)2CYS6 TRANSCRIPTION FACTOR (EUROFUNG)"/>
    <property type="match status" value="1"/>
</dbReference>
<keyword evidence="4" id="KW-0804">Transcription</keyword>
<dbReference type="Proteomes" id="UP000191612">
    <property type="component" value="Unassembled WGS sequence"/>
</dbReference>
<name>A0A1V6QG61_9EURO</name>
<dbReference type="InterPro" id="IPR051711">
    <property type="entry name" value="Stress_Response_Reg"/>
</dbReference>
<reference evidence="8" key="1">
    <citation type="journal article" date="2017" name="Nat. Microbiol.">
        <title>Global analysis of biosynthetic gene clusters reveals vast potential of secondary metabolite production in Penicillium species.</title>
        <authorList>
            <person name="Nielsen J.C."/>
            <person name="Grijseels S."/>
            <person name="Prigent S."/>
            <person name="Ji B."/>
            <person name="Dainat J."/>
            <person name="Nielsen K.F."/>
            <person name="Frisvad J.C."/>
            <person name="Workman M."/>
            <person name="Nielsen J."/>
        </authorList>
    </citation>
    <scope>NUCLEOTIDE SEQUENCE [LARGE SCALE GENOMIC DNA]</scope>
    <source>
        <strain evidence="8">IBT 29525</strain>
    </source>
</reference>
<dbReference type="CDD" id="cd12148">
    <property type="entry name" value="fungal_TF_MHR"/>
    <property type="match status" value="1"/>
</dbReference>